<dbReference type="Proteomes" id="UP000500953">
    <property type="component" value="Chromosome"/>
</dbReference>
<proteinExistence type="predicted"/>
<keyword evidence="1" id="KW-0812">Transmembrane</keyword>
<name>A0A6G9Z6H8_9NOCA</name>
<sequence>MGFDWASFVTLLLGISAVSVLVYLTITLWPKRIPKDKSVNGIRERIRAEEDNPRSAPE</sequence>
<protein>
    <submittedName>
        <fullName evidence="2">Uncharacterized protein</fullName>
    </submittedName>
</protein>
<evidence type="ECO:0000313" key="2">
    <source>
        <dbReference type="EMBL" id="QIS21001.1"/>
    </source>
</evidence>
<keyword evidence="1" id="KW-0472">Membrane</keyword>
<gene>
    <name evidence="2" type="ORF">F6W96_24475</name>
</gene>
<reference evidence="2 3" key="1">
    <citation type="journal article" date="2019" name="ACS Chem. Biol.">
        <title>Identification and Mobilization of a Cryptic Antibiotic Biosynthesis Gene Locus from a Human-Pathogenic Nocardia Isolate.</title>
        <authorList>
            <person name="Herisse M."/>
            <person name="Ishida K."/>
            <person name="Porter J.L."/>
            <person name="Howden B."/>
            <person name="Hertweck C."/>
            <person name="Stinear T.P."/>
            <person name="Pidot S.J."/>
        </authorList>
    </citation>
    <scope>NUCLEOTIDE SEQUENCE [LARGE SCALE GENOMIC DNA]</scope>
    <source>
        <strain evidence="2 3">AUSMDU00012715</strain>
    </source>
</reference>
<feature type="transmembrane region" description="Helical" evidence="1">
    <location>
        <begin position="6"/>
        <end position="29"/>
    </location>
</feature>
<accession>A0A6G9Z6H8</accession>
<evidence type="ECO:0000256" key="1">
    <source>
        <dbReference type="SAM" id="Phobius"/>
    </source>
</evidence>
<evidence type="ECO:0000313" key="3">
    <source>
        <dbReference type="Proteomes" id="UP000500953"/>
    </source>
</evidence>
<organism evidence="2 3">
    <name type="scientific">Nocardia terpenica</name>
    <dbReference type="NCBI Taxonomy" id="455432"/>
    <lineage>
        <taxon>Bacteria</taxon>
        <taxon>Bacillati</taxon>
        <taxon>Actinomycetota</taxon>
        <taxon>Actinomycetes</taxon>
        <taxon>Mycobacteriales</taxon>
        <taxon>Nocardiaceae</taxon>
        <taxon>Nocardia</taxon>
    </lineage>
</organism>
<dbReference type="EMBL" id="CP046173">
    <property type="protein sequence ID" value="QIS21001.1"/>
    <property type="molecule type" value="Genomic_DNA"/>
</dbReference>
<dbReference type="RefSeq" id="WP_167488308.1">
    <property type="nucleotide sequence ID" value="NZ_CP046173.1"/>
</dbReference>
<keyword evidence="1" id="KW-1133">Transmembrane helix</keyword>
<dbReference type="AlphaFoldDB" id="A0A6G9Z6H8"/>